<evidence type="ECO:0000256" key="4">
    <source>
        <dbReference type="ARBA" id="ARBA00022989"/>
    </source>
</evidence>
<evidence type="ECO:0000256" key="5">
    <source>
        <dbReference type="ARBA" id="ARBA00023136"/>
    </source>
</evidence>
<dbReference type="PANTHER" id="PTHR11923">
    <property type="entry name" value="SCAVENGER RECEPTOR CLASS B TYPE-1 SR-B1"/>
    <property type="match status" value="1"/>
</dbReference>
<gene>
    <name evidence="8" type="ORF">MENT_LOCUS62052</name>
</gene>
<dbReference type="GO" id="GO:0005044">
    <property type="term" value="F:scavenger receptor activity"/>
    <property type="evidence" value="ECO:0007669"/>
    <property type="project" value="TreeGrafter"/>
</dbReference>
<keyword evidence="4 7" id="KW-1133">Transmembrane helix</keyword>
<dbReference type="OrthoDB" id="18585at2759"/>
<evidence type="ECO:0000313" key="8">
    <source>
        <dbReference type="EMBL" id="CAD2208051.1"/>
    </source>
</evidence>
<evidence type="ECO:0000313" key="9">
    <source>
        <dbReference type="Proteomes" id="UP000580250"/>
    </source>
</evidence>
<dbReference type="PANTHER" id="PTHR11923:SF103">
    <property type="entry name" value="SCAVENGER RECEPTOR (CD36 FAMILY) RELATED"/>
    <property type="match status" value="1"/>
</dbReference>
<dbReference type="AlphaFoldDB" id="A0A6V7Y954"/>
<organism evidence="8 9">
    <name type="scientific">Meloidogyne enterolobii</name>
    <name type="common">Root-knot nematode worm</name>
    <name type="synonym">Meloidogyne mayaguensis</name>
    <dbReference type="NCBI Taxonomy" id="390850"/>
    <lineage>
        <taxon>Eukaryota</taxon>
        <taxon>Metazoa</taxon>
        <taxon>Ecdysozoa</taxon>
        <taxon>Nematoda</taxon>
        <taxon>Chromadorea</taxon>
        <taxon>Rhabditida</taxon>
        <taxon>Tylenchina</taxon>
        <taxon>Tylenchomorpha</taxon>
        <taxon>Tylenchoidea</taxon>
        <taxon>Meloidogynidae</taxon>
        <taxon>Meloidogyninae</taxon>
        <taxon>Meloidogyne</taxon>
    </lineage>
</organism>
<dbReference type="InterPro" id="IPR002159">
    <property type="entry name" value="CD36_fam"/>
</dbReference>
<dbReference type="GO" id="GO:0016020">
    <property type="term" value="C:membrane"/>
    <property type="evidence" value="ECO:0007669"/>
    <property type="project" value="UniProtKB-SubCell"/>
</dbReference>
<comment type="caution">
    <text evidence="8">The sequence shown here is derived from an EMBL/GenBank/DDBJ whole genome shotgun (WGS) entry which is preliminary data.</text>
</comment>
<sequence length="550" mass="62836">MEGKKIYKYLPENTKRWHLFTFSAFVISLIIFVISFATFIFLQTMIEFNIRQTSNLDTGTILLDKWSNPQYFYRSNMYTFSVKNPDEVTKGSIPNVTKLGPYVFDQTQKRRIHSRGNGSVIYETFQYYKFNEEASCKECSLYNRIWIPNLVYQKFVDAASKPAMRVKTNIIGGWKYIIPAIAALLVQTPFLEVEVGELIFDGYADPFIDQVCSLPFVNFVCEQILELPDRIGLFYKKNGTSTGVFEVEDGHKDNGESLGRIITWNNGTSLPESWWESPQSLRIEGTDGTLMPPYVSKTDVIPVFVAELCRTIDLVFQKEVEYAGVPLYRFIMPKDAWDWNLPSNKGFCKSKTGKRIFKEQNSDCLPVGMLDVSRCQIGEPPIVISQPNFLYSPNYVQQSIEGIQFPPIQERDQIEIDVEPRLGTIIQAHRRFLISISMWKGANLSLSELVNFRSSVVPVLEIDEYIHVDDDSLDLIKTKLLLVEKSAQVGSICFMAISLMVISAVLAFVFYRKCRRSRSTKRHLSNGRAIISPTPLAIPNGHQSFVQSSF</sequence>
<dbReference type="Pfam" id="PF01130">
    <property type="entry name" value="CD36"/>
    <property type="match status" value="1"/>
</dbReference>
<name>A0A6V7Y954_MELEN</name>
<keyword evidence="3 7" id="KW-0812">Transmembrane</keyword>
<dbReference type="GO" id="GO:0005737">
    <property type="term" value="C:cytoplasm"/>
    <property type="evidence" value="ECO:0007669"/>
    <property type="project" value="TreeGrafter"/>
</dbReference>
<dbReference type="EMBL" id="CAJEWN010003585">
    <property type="protein sequence ID" value="CAD2208051.1"/>
    <property type="molecule type" value="Genomic_DNA"/>
</dbReference>
<comment type="subcellular location">
    <subcellularLocation>
        <location evidence="1">Membrane</location>
    </subcellularLocation>
</comment>
<accession>A0A6V7Y954</accession>
<evidence type="ECO:0000256" key="6">
    <source>
        <dbReference type="ARBA" id="ARBA00023180"/>
    </source>
</evidence>
<evidence type="ECO:0000256" key="1">
    <source>
        <dbReference type="ARBA" id="ARBA00004370"/>
    </source>
</evidence>
<reference evidence="8 9" key="1">
    <citation type="submission" date="2020-08" db="EMBL/GenBank/DDBJ databases">
        <authorList>
            <person name="Koutsovoulos G."/>
            <person name="Danchin GJ E."/>
        </authorList>
    </citation>
    <scope>NUCLEOTIDE SEQUENCE [LARGE SCALE GENOMIC DNA]</scope>
</reference>
<feature type="transmembrane region" description="Helical" evidence="7">
    <location>
        <begin position="20"/>
        <end position="42"/>
    </location>
</feature>
<evidence type="ECO:0000256" key="7">
    <source>
        <dbReference type="SAM" id="Phobius"/>
    </source>
</evidence>
<evidence type="ECO:0000256" key="3">
    <source>
        <dbReference type="ARBA" id="ARBA00022692"/>
    </source>
</evidence>
<evidence type="ECO:0000256" key="2">
    <source>
        <dbReference type="ARBA" id="ARBA00010532"/>
    </source>
</evidence>
<dbReference type="PRINTS" id="PR01609">
    <property type="entry name" value="CD36FAMILY"/>
</dbReference>
<proteinExistence type="inferred from homology"/>
<keyword evidence="6" id="KW-0325">Glycoprotein</keyword>
<protein>
    <submittedName>
        <fullName evidence="8">Uncharacterized protein</fullName>
    </submittedName>
</protein>
<comment type="similarity">
    <text evidence="2">Belongs to the CD36 family.</text>
</comment>
<feature type="transmembrane region" description="Helical" evidence="7">
    <location>
        <begin position="489"/>
        <end position="511"/>
    </location>
</feature>
<keyword evidence="5 7" id="KW-0472">Membrane</keyword>
<dbReference type="Proteomes" id="UP000580250">
    <property type="component" value="Unassembled WGS sequence"/>
</dbReference>